<comment type="caution">
    <text evidence="2">The sequence shown here is derived from an EMBL/GenBank/DDBJ whole genome shotgun (WGS) entry which is preliminary data.</text>
</comment>
<dbReference type="InterPro" id="IPR051045">
    <property type="entry name" value="TonB-dependent_transducer"/>
</dbReference>
<dbReference type="Proteomes" id="UP000298284">
    <property type="component" value="Unassembled WGS sequence"/>
</dbReference>
<dbReference type="GO" id="GO:0055085">
    <property type="term" value="P:transmembrane transport"/>
    <property type="evidence" value="ECO:0007669"/>
    <property type="project" value="InterPro"/>
</dbReference>
<evidence type="ECO:0000313" key="3">
    <source>
        <dbReference type="Proteomes" id="UP000298284"/>
    </source>
</evidence>
<dbReference type="InterPro" id="IPR037682">
    <property type="entry name" value="TonB_C"/>
</dbReference>
<dbReference type="OrthoDB" id="885789at2"/>
<dbReference type="GO" id="GO:0031992">
    <property type="term" value="F:energy transducer activity"/>
    <property type="evidence" value="ECO:0007669"/>
    <property type="project" value="TreeGrafter"/>
</dbReference>
<dbReference type="GO" id="GO:0098797">
    <property type="term" value="C:plasma membrane protein complex"/>
    <property type="evidence" value="ECO:0007669"/>
    <property type="project" value="TreeGrafter"/>
</dbReference>
<protein>
    <recommendedName>
        <fullName evidence="1">TonB C-terminal domain-containing protein</fullName>
    </recommendedName>
</protein>
<feature type="domain" description="TonB C-terminal" evidence="1">
    <location>
        <begin position="117"/>
        <end position="194"/>
    </location>
</feature>
<dbReference type="Pfam" id="PF03544">
    <property type="entry name" value="TonB_C"/>
    <property type="match status" value="1"/>
</dbReference>
<proteinExistence type="predicted"/>
<dbReference type="AlphaFoldDB" id="A0A4Z0MQH4"/>
<sequence>MASSPPASKTTARYLLAILSQLPFREYKHRHHIVSTSKMIKMLILLGVILLYSYNQALAQVAPAASALADTTLLRSRSASLQTIFSLPNSFSSPSLIDTPPQFKGGEAGLRRFLSQNFRFPPAMLRYQIEGWTAIRFIVDVNGDIRNPSVYKSLCQPWDDEVMRVVKLLDQKFQPATYNGRPVATPYSLSVPFSIK</sequence>
<keyword evidence="3" id="KW-1185">Reference proteome</keyword>
<name>A0A4Z0MQH4_9BACT</name>
<reference evidence="2 3" key="1">
    <citation type="submission" date="2019-04" db="EMBL/GenBank/DDBJ databases">
        <authorList>
            <person name="Feng G."/>
            <person name="Zhang J."/>
            <person name="Zhu H."/>
        </authorList>
    </citation>
    <scope>NUCLEOTIDE SEQUENCE [LARGE SCALE GENOMIC DNA]</scope>
    <source>
        <strain evidence="2 3">JCM 19491</strain>
    </source>
</reference>
<dbReference type="EMBL" id="SRKZ01000002">
    <property type="protein sequence ID" value="TGD81794.1"/>
    <property type="molecule type" value="Genomic_DNA"/>
</dbReference>
<evidence type="ECO:0000313" key="2">
    <source>
        <dbReference type="EMBL" id="TGD81794.1"/>
    </source>
</evidence>
<dbReference type="Gene3D" id="3.30.1150.10">
    <property type="match status" value="1"/>
</dbReference>
<organism evidence="2 3">
    <name type="scientific">Hymenobacter wooponensis</name>
    <dbReference type="NCBI Taxonomy" id="1525360"/>
    <lineage>
        <taxon>Bacteria</taxon>
        <taxon>Pseudomonadati</taxon>
        <taxon>Bacteroidota</taxon>
        <taxon>Cytophagia</taxon>
        <taxon>Cytophagales</taxon>
        <taxon>Hymenobacteraceae</taxon>
        <taxon>Hymenobacter</taxon>
    </lineage>
</organism>
<gene>
    <name evidence="2" type="ORF">EU557_09680</name>
</gene>
<evidence type="ECO:0000259" key="1">
    <source>
        <dbReference type="Pfam" id="PF03544"/>
    </source>
</evidence>
<dbReference type="PANTHER" id="PTHR33446">
    <property type="entry name" value="PROTEIN TONB-RELATED"/>
    <property type="match status" value="1"/>
</dbReference>
<accession>A0A4Z0MQH4</accession>
<dbReference type="PANTHER" id="PTHR33446:SF2">
    <property type="entry name" value="PROTEIN TONB"/>
    <property type="match status" value="1"/>
</dbReference>
<dbReference type="SUPFAM" id="SSF74653">
    <property type="entry name" value="TolA/TonB C-terminal domain"/>
    <property type="match status" value="1"/>
</dbReference>